<dbReference type="PANTHER" id="PTHR11851">
    <property type="entry name" value="METALLOPROTEASE"/>
    <property type="match status" value="1"/>
</dbReference>
<evidence type="ECO:0000313" key="2">
    <source>
        <dbReference type="EMBL" id="PWZ31076.1"/>
    </source>
</evidence>
<feature type="domain" description="Peptidase M16 C-terminal" evidence="1">
    <location>
        <begin position="86"/>
        <end position="257"/>
    </location>
</feature>
<organism evidence="2 3">
    <name type="scientific">Zea mays</name>
    <name type="common">Maize</name>
    <dbReference type="NCBI Taxonomy" id="4577"/>
    <lineage>
        <taxon>Eukaryota</taxon>
        <taxon>Viridiplantae</taxon>
        <taxon>Streptophyta</taxon>
        <taxon>Embryophyta</taxon>
        <taxon>Tracheophyta</taxon>
        <taxon>Spermatophyta</taxon>
        <taxon>Magnoliopsida</taxon>
        <taxon>Liliopsida</taxon>
        <taxon>Poales</taxon>
        <taxon>Poaceae</taxon>
        <taxon>PACMAD clade</taxon>
        <taxon>Panicoideae</taxon>
        <taxon>Andropogonodae</taxon>
        <taxon>Andropogoneae</taxon>
        <taxon>Tripsacinae</taxon>
        <taxon>Zea</taxon>
    </lineage>
</organism>
<dbReference type="AlphaFoldDB" id="A0A3L6FD25"/>
<dbReference type="SUPFAM" id="SSF63411">
    <property type="entry name" value="LuxS/MPP-like metallohydrolase"/>
    <property type="match status" value="1"/>
</dbReference>
<dbReference type="PANTHER" id="PTHR11851:SF199">
    <property type="entry name" value="OS01G0191500 PROTEIN"/>
    <property type="match status" value="1"/>
</dbReference>
<evidence type="ECO:0000259" key="1">
    <source>
        <dbReference type="Pfam" id="PF05193"/>
    </source>
</evidence>
<dbReference type="EMBL" id="NCVQ01000004">
    <property type="protein sequence ID" value="PWZ31076.1"/>
    <property type="molecule type" value="Genomic_DNA"/>
</dbReference>
<accession>A0A3L6FD25</accession>
<protein>
    <submittedName>
        <fullName evidence="2">Mitochondrial-processing peptidase subunit alpha</fullName>
    </submittedName>
</protein>
<dbReference type="InterPro" id="IPR007863">
    <property type="entry name" value="Peptidase_M16_C"/>
</dbReference>
<name>A0A3L6FD25_MAIZE</name>
<dbReference type="GO" id="GO:0046872">
    <property type="term" value="F:metal ion binding"/>
    <property type="evidence" value="ECO:0007669"/>
    <property type="project" value="InterPro"/>
</dbReference>
<dbReference type="FunFam" id="3.30.830.10:FF:000058">
    <property type="entry name" value="Mitochondrial-processing peptidase subunit alpha-like"/>
    <property type="match status" value="1"/>
</dbReference>
<dbReference type="ExpressionAtlas" id="A0A3L6FD25">
    <property type="expression patterns" value="baseline and differential"/>
</dbReference>
<reference evidence="2 3" key="1">
    <citation type="journal article" date="2018" name="Nat. Genet.">
        <title>Extensive intraspecific gene order and gene structural variations between Mo17 and other maize genomes.</title>
        <authorList>
            <person name="Sun S."/>
            <person name="Zhou Y."/>
            <person name="Chen J."/>
            <person name="Shi J."/>
            <person name="Zhao H."/>
            <person name="Zhao H."/>
            <person name="Song W."/>
            <person name="Zhang M."/>
            <person name="Cui Y."/>
            <person name="Dong X."/>
            <person name="Liu H."/>
            <person name="Ma X."/>
            <person name="Jiao Y."/>
            <person name="Wang B."/>
            <person name="Wei X."/>
            <person name="Stein J.C."/>
            <person name="Glaubitz J.C."/>
            <person name="Lu F."/>
            <person name="Yu G."/>
            <person name="Liang C."/>
            <person name="Fengler K."/>
            <person name="Li B."/>
            <person name="Rafalski A."/>
            <person name="Schnable P.S."/>
            <person name="Ware D.H."/>
            <person name="Buckler E.S."/>
            <person name="Lai J."/>
        </authorList>
    </citation>
    <scope>NUCLEOTIDE SEQUENCE [LARGE SCALE GENOMIC DNA]</scope>
    <source>
        <strain evidence="3">cv. Missouri 17</strain>
        <tissue evidence="2">Seedling</tissue>
    </source>
</reference>
<dbReference type="InterPro" id="IPR011249">
    <property type="entry name" value="Metalloenz_LuxS/M16"/>
</dbReference>
<comment type="caution">
    <text evidence="2">The sequence shown here is derived from an EMBL/GenBank/DDBJ whole genome shotgun (WGS) entry which is preliminary data.</text>
</comment>
<dbReference type="Proteomes" id="UP000251960">
    <property type="component" value="Chromosome 3"/>
</dbReference>
<dbReference type="InterPro" id="IPR050361">
    <property type="entry name" value="MPP/UQCRC_Complex"/>
</dbReference>
<evidence type="ECO:0000313" key="3">
    <source>
        <dbReference type="Proteomes" id="UP000251960"/>
    </source>
</evidence>
<gene>
    <name evidence="2" type="primary">MPP_1</name>
    <name evidence="2" type="ORF">Zm00014a_015176</name>
</gene>
<dbReference type="Pfam" id="PF05193">
    <property type="entry name" value="Peptidase_M16_C"/>
    <property type="match status" value="1"/>
</dbReference>
<proteinExistence type="predicted"/>
<sequence length="341" mass="36323">MYRVASGLGALKRHGANAQMMNAAIRCASTSVAQRSSGGFWTWLTGARSNEIPPPDFTLPGVTIPPPLPDHVEAGKTRVTTLPNGENYTASRIVLAASGVDHDELVSIAEPLLSDIPSVSGTTRPKSTYIGGEYRRSADSSSTDVALAFEVPSGWLKEKDCVTVSVLQALLGGGGKFSWGRQGKGLHSRLNRLVNEFDQIKSISAFKDVHSNTGIFGIHTSTDASFVPKAIDLAARELTSLATPGQVDQSQLDRAKASAKYAILANLESQASLTEDMGRQVLAFGERKPAEHLLKAVDGVTMKDITSVAEKIISSPLTMASHGNVLNMPTYESVSGKFRSK</sequence>
<dbReference type="Gene3D" id="3.30.830.10">
    <property type="entry name" value="Metalloenzyme, LuxS/M16 peptidase-like"/>
    <property type="match status" value="1"/>
</dbReference>